<dbReference type="Pfam" id="PF03109">
    <property type="entry name" value="ABC1"/>
    <property type="match status" value="1"/>
</dbReference>
<comment type="caution">
    <text evidence="4">The sequence shown here is derived from an EMBL/GenBank/DDBJ whole genome shotgun (WGS) entry which is preliminary data.</text>
</comment>
<dbReference type="EMBL" id="VZQQ01000052">
    <property type="protein sequence ID" value="MBC8751351.1"/>
    <property type="molecule type" value="Genomic_DNA"/>
</dbReference>
<keyword evidence="5" id="KW-1185">Reference proteome</keyword>
<feature type="transmembrane region" description="Helical" evidence="2">
    <location>
        <begin position="497"/>
        <end position="517"/>
    </location>
</feature>
<evidence type="ECO:0000313" key="5">
    <source>
        <dbReference type="Proteomes" id="UP000736373"/>
    </source>
</evidence>
<evidence type="ECO:0000259" key="3">
    <source>
        <dbReference type="Pfam" id="PF03109"/>
    </source>
</evidence>
<evidence type="ECO:0000256" key="1">
    <source>
        <dbReference type="ARBA" id="ARBA00009670"/>
    </source>
</evidence>
<dbReference type="PANTHER" id="PTHR10566:SF113">
    <property type="entry name" value="PROTEIN ACTIVITY OF BC1 COMPLEX KINASE 7, CHLOROPLASTIC"/>
    <property type="match status" value="1"/>
</dbReference>
<dbReference type="SUPFAM" id="SSF56112">
    <property type="entry name" value="Protein kinase-like (PK-like)"/>
    <property type="match status" value="1"/>
</dbReference>
<reference evidence="4 5" key="1">
    <citation type="submission" date="2019-09" db="EMBL/GenBank/DDBJ databases">
        <title>Paraburkholderia podalyriae sp. nov., A South African Podalyria-associated rhizobium.</title>
        <authorList>
            <person name="Mavima L."/>
            <person name="Beukes C.W."/>
            <person name="Palmer M."/>
            <person name="De Meyer S.E."/>
            <person name="James E.K."/>
            <person name="Maluk M."/>
            <person name="Avontuur J.R."/>
            <person name="Chan W.Y."/>
            <person name="Venter S.N."/>
            <person name="Steenkamp E.T."/>
        </authorList>
    </citation>
    <scope>NUCLEOTIDE SEQUENCE [LARGE SCALE GENOMIC DNA]</scope>
    <source>
        <strain evidence="4 5">WC7.3b</strain>
    </source>
</reference>
<keyword evidence="2" id="KW-1133">Transmembrane helix</keyword>
<comment type="similarity">
    <text evidence="1">Belongs to the protein kinase superfamily. ADCK protein kinase family.</text>
</comment>
<keyword evidence="2" id="KW-0812">Transmembrane</keyword>
<keyword evidence="2" id="KW-0472">Membrane</keyword>
<proteinExistence type="inferred from homology"/>
<gene>
    <name evidence="4" type="ORF">F6X42_33880</name>
</gene>
<feature type="domain" description="ABC1 atypical kinase-like" evidence="3">
    <location>
        <begin position="103"/>
        <end position="340"/>
    </location>
</feature>
<dbReference type="RefSeq" id="WP_187638283.1">
    <property type="nucleotide sequence ID" value="NZ_VZQQ01000052.1"/>
</dbReference>
<dbReference type="Proteomes" id="UP000736373">
    <property type="component" value="Unassembled WGS sequence"/>
</dbReference>
<accession>A0ABR7PYH5</accession>
<name>A0ABR7PYH5_9BURK</name>
<dbReference type="InterPro" id="IPR050154">
    <property type="entry name" value="UbiB_kinase"/>
</dbReference>
<dbReference type="InterPro" id="IPR004147">
    <property type="entry name" value="ABC1_dom"/>
</dbReference>
<protein>
    <submittedName>
        <fullName evidence="4">ABC transporter</fullName>
    </submittedName>
</protein>
<organism evidence="4 5">
    <name type="scientific">Paraburkholderia podalyriae</name>
    <dbReference type="NCBI Taxonomy" id="1938811"/>
    <lineage>
        <taxon>Bacteria</taxon>
        <taxon>Pseudomonadati</taxon>
        <taxon>Pseudomonadota</taxon>
        <taxon>Betaproteobacteria</taxon>
        <taxon>Burkholderiales</taxon>
        <taxon>Burkholderiaceae</taxon>
        <taxon>Paraburkholderia</taxon>
    </lineage>
</organism>
<dbReference type="PANTHER" id="PTHR10566">
    <property type="entry name" value="CHAPERONE-ACTIVITY OF BC1 COMPLEX CABC1 -RELATED"/>
    <property type="match status" value="1"/>
</dbReference>
<dbReference type="InterPro" id="IPR011009">
    <property type="entry name" value="Kinase-like_dom_sf"/>
</dbReference>
<sequence length="518" mass="57970">MPPLFRRLLLLFHALRYGARLIWLAAPPDHKLHWMIELIGRVHASERSGEQLHGLLPALGPLASRFAQTLAGRPELATGTLHDALDAIDHMEVPLSPDDSALALARAFGRPLAELFSAVDLEPVRSGFAEQTHFARLAVPIKGHHEVAVKLVRARQLQQIGDELALLRWVARWLEKLSRVARRLQLRALAQSFTDDILRRFDLRAEAANLSQTGHHFDGDKRIVVPDVIWELCTDHTLTMQRINTLPASDLPGLHAHGIKLAPLAADIVEVVTEQAFEHGFFHATLDARRVRVSIEPDTFGRLVLAEFSIMATLSSDEREFFVHGATALFDQDYGRLADMHREAGHVPPDTRAETLEAELRTRAEAHFAAAPEDRSAGSLFHHLLHGVQPFDGHVPGRLATAQRSFQQAEMLARALHPGVDTWNIARGVLADIARRDLGHRGWLKRLSQEVPHLAHMLPRVPQLAVRYLQRHERTGTPQQNAQLLADLAREYRRTRWLLWACVVCGGVLGAGMTLLAW</sequence>
<evidence type="ECO:0000313" key="4">
    <source>
        <dbReference type="EMBL" id="MBC8751351.1"/>
    </source>
</evidence>
<evidence type="ECO:0000256" key="2">
    <source>
        <dbReference type="SAM" id="Phobius"/>
    </source>
</evidence>